<feature type="transmembrane region" description="Helical" evidence="5">
    <location>
        <begin position="257"/>
        <end position="274"/>
    </location>
</feature>
<feature type="transmembrane region" description="Helical" evidence="5">
    <location>
        <begin position="286"/>
        <end position="304"/>
    </location>
</feature>
<dbReference type="GO" id="GO:0022857">
    <property type="term" value="F:transmembrane transporter activity"/>
    <property type="evidence" value="ECO:0007669"/>
    <property type="project" value="InterPro"/>
</dbReference>
<dbReference type="AlphaFoldDB" id="A0A8J3Z6Y9"/>
<organism evidence="7 8">
    <name type="scientific">Virgisporangium aurantiacum</name>
    <dbReference type="NCBI Taxonomy" id="175570"/>
    <lineage>
        <taxon>Bacteria</taxon>
        <taxon>Bacillati</taxon>
        <taxon>Actinomycetota</taxon>
        <taxon>Actinomycetes</taxon>
        <taxon>Micromonosporales</taxon>
        <taxon>Micromonosporaceae</taxon>
        <taxon>Virgisporangium</taxon>
    </lineage>
</organism>
<keyword evidence="3 5" id="KW-1133">Transmembrane helix</keyword>
<evidence type="ECO:0000313" key="8">
    <source>
        <dbReference type="Proteomes" id="UP000612585"/>
    </source>
</evidence>
<feature type="transmembrane region" description="Helical" evidence="5">
    <location>
        <begin position="151"/>
        <end position="169"/>
    </location>
</feature>
<dbReference type="EMBL" id="BOPG01000037">
    <property type="protein sequence ID" value="GIJ58559.1"/>
    <property type="molecule type" value="Genomic_DNA"/>
</dbReference>
<feature type="transmembrane region" description="Helical" evidence="5">
    <location>
        <begin position="373"/>
        <end position="392"/>
    </location>
</feature>
<keyword evidence="2 5" id="KW-0812">Transmembrane</keyword>
<dbReference type="Proteomes" id="UP000612585">
    <property type="component" value="Unassembled WGS sequence"/>
</dbReference>
<feature type="transmembrane region" description="Helical" evidence="5">
    <location>
        <begin position="344"/>
        <end position="367"/>
    </location>
</feature>
<feature type="domain" description="Major facilitator superfamily (MFS) profile" evidence="6">
    <location>
        <begin position="22"/>
        <end position="390"/>
    </location>
</feature>
<dbReference type="CDD" id="cd17393">
    <property type="entry name" value="MFS_MosC_like"/>
    <property type="match status" value="1"/>
</dbReference>
<dbReference type="PANTHER" id="PTHR23514:SF13">
    <property type="entry name" value="INNER MEMBRANE PROTEIN YBJJ"/>
    <property type="match status" value="1"/>
</dbReference>
<proteinExistence type="predicted"/>
<feature type="transmembrane region" description="Helical" evidence="5">
    <location>
        <begin position="218"/>
        <end position="237"/>
    </location>
</feature>
<dbReference type="Gene3D" id="1.20.1250.20">
    <property type="entry name" value="MFS general substrate transporter like domains"/>
    <property type="match status" value="2"/>
</dbReference>
<feature type="transmembrane region" description="Helical" evidence="5">
    <location>
        <begin position="24"/>
        <end position="46"/>
    </location>
</feature>
<dbReference type="PROSITE" id="PS50850">
    <property type="entry name" value="MFS"/>
    <property type="match status" value="1"/>
</dbReference>
<evidence type="ECO:0000256" key="2">
    <source>
        <dbReference type="ARBA" id="ARBA00022692"/>
    </source>
</evidence>
<evidence type="ECO:0000313" key="7">
    <source>
        <dbReference type="EMBL" id="GIJ58559.1"/>
    </source>
</evidence>
<dbReference type="SUPFAM" id="SSF103473">
    <property type="entry name" value="MFS general substrate transporter"/>
    <property type="match status" value="1"/>
</dbReference>
<feature type="transmembrane region" description="Helical" evidence="5">
    <location>
        <begin position="310"/>
        <end position="332"/>
    </location>
</feature>
<evidence type="ECO:0000256" key="3">
    <source>
        <dbReference type="ARBA" id="ARBA00022989"/>
    </source>
</evidence>
<gene>
    <name evidence="7" type="ORF">Vau01_060750</name>
</gene>
<dbReference type="PANTHER" id="PTHR23514">
    <property type="entry name" value="BYPASS OF STOP CODON PROTEIN 6"/>
    <property type="match status" value="1"/>
</dbReference>
<dbReference type="GO" id="GO:0005886">
    <property type="term" value="C:plasma membrane"/>
    <property type="evidence" value="ECO:0007669"/>
    <property type="project" value="UniProtKB-SubCell"/>
</dbReference>
<accession>A0A8J3Z6Y9</accession>
<keyword evidence="4 5" id="KW-0472">Membrane</keyword>
<keyword evidence="8" id="KW-1185">Reference proteome</keyword>
<dbReference type="Pfam" id="PF07690">
    <property type="entry name" value="MFS_1"/>
    <property type="match status" value="1"/>
</dbReference>
<evidence type="ECO:0000259" key="6">
    <source>
        <dbReference type="PROSITE" id="PS50850"/>
    </source>
</evidence>
<feature type="transmembrane region" description="Helical" evidence="5">
    <location>
        <begin position="175"/>
        <end position="197"/>
    </location>
</feature>
<feature type="transmembrane region" description="Helical" evidence="5">
    <location>
        <begin position="58"/>
        <end position="76"/>
    </location>
</feature>
<dbReference type="InterPro" id="IPR020846">
    <property type="entry name" value="MFS_dom"/>
</dbReference>
<evidence type="ECO:0000256" key="1">
    <source>
        <dbReference type="ARBA" id="ARBA00004651"/>
    </source>
</evidence>
<reference evidence="7" key="1">
    <citation type="submission" date="2021-01" db="EMBL/GenBank/DDBJ databases">
        <title>Whole genome shotgun sequence of Virgisporangium aurantiacum NBRC 16421.</title>
        <authorList>
            <person name="Komaki H."/>
            <person name="Tamura T."/>
        </authorList>
    </citation>
    <scope>NUCLEOTIDE SEQUENCE</scope>
    <source>
        <strain evidence="7">NBRC 16421</strain>
    </source>
</reference>
<name>A0A8J3Z6Y9_9ACTN</name>
<comment type="caution">
    <text evidence="7">The sequence shown here is derived from an EMBL/GenBank/DDBJ whole genome shotgun (WGS) entry which is preliminary data.</text>
</comment>
<protein>
    <submittedName>
        <fullName evidence="7">MFS transporter</fullName>
    </submittedName>
</protein>
<comment type="subcellular location">
    <subcellularLocation>
        <location evidence="1">Cell membrane</location>
        <topology evidence="1">Multi-pass membrane protein</topology>
    </subcellularLocation>
</comment>
<evidence type="ECO:0000256" key="4">
    <source>
        <dbReference type="ARBA" id="ARBA00023136"/>
    </source>
</evidence>
<evidence type="ECO:0000256" key="5">
    <source>
        <dbReference type="SAM" id="Phobius"/>
    </source>
</evidence>
<dbReference type="InterPro" id="IPR011701">
    <property type="entry name" value="MFS"/>
</dbReference>
<sequence>MPALPATIFRMGEQDRGRIQRGRVATSLAFFLFGSALGVWTARIPAVKERLGLSDGRLSVALLAFAAGCIVGMAAIGRLTDRFGSSRVLVPAALLEGVLLVVPGYMTGLVGLCVALVLFGAAHGTLNIAMNANAIEVQRADGRPIMSSFHAVYSIGGFCGAIVGGFFAGRNVGAGTTFLIVGAAVVVLAIWTSLWILPSKTVDGETHPPRPESNGRRYVLLFLGFLVLCTLVGEGAAADWSAVYLRDHLGSDPGFAAYGYAAFSIAMTAGRFAGDPLVRAIGPVRLVRGSGLLAAAGLGVAMLIDHPVAGVVGFGLLGAGLSCVAPQIFSAAGDRDPQRAGRALSTVVSIGYLGFLLGPIAIGAAATVVGLRAALVVPVALALFVAASAPAMRTTSTVER</sequence>
<dbReference type="InterPro" id="IPR036259">
    <property type="entry name" value="MFS_trans_sf"/>
</dbReference>
<dbReference type="InterPro" id="IPR051788">
    <property type="entry name" value="MFS_Transporter"/>
</dbReference>